<dbReference type="Pfam" id="PF13966">
    <property type="entry name" value="zf-RVT"/>
    <property type="match status" value="1"/>
</dbReference>
<evidence type="ECO:0000259" key="1">
    <source>
        <dbReference type="Pfam" id="PF13966"/>
    </source>
</evidence>
<feature type="domain" description="Reverse transcriptase zinc-binding" evidence="1">
    <location>
        <begin position="607"/>
        <end position="695"/>
    </location>
</feature>
<accession>A0A2Z6NW16</accession>
<evidence type="ECO:0000313" key="3">
    <source>
        <dbReference type="Proteomes" id="UP000242715"/>
    </source>
</evidence>
<protein>
    <recommendedName>
        <fullName evidence="1">Reverse transcriptase zinc-binding domain-containing protein</fullName>
    </recommendedName>
</protein>
<dbReference type="OrthoDB" id="1938551at2759"/>
<dbReference type="SUPFAM" id="SSF56219">
    <property type="entry name" value="DNase I-like"/>
    <property type="match status" value="1"/>
</dbReference>
<dbReference type="EMBL" id="DF973548">
    <property type="protein sequence ID" value="GAU34177.1"/>
    <property type="molecule type" value="Genomic_DNA"/>
</dbReference>
<gene>
    <name evidence="2" type="ORF">TSUD_162770</name>
</gene>
<dbReference type="PANTHER" id="PTHR36617">
    <property type="entry name" value="PROTEIN, PUTATIVE-RELATED"/>
    <property type="match status" value="1"/>
</dbReference>
<name>A0A2Z6NW16_TRISU</name>
<dbReference type="AlphaFoldDB" id="A0A2Z6NW16"/>
<dbReference type="InterPro" id="IPR026960">
    <property type="entry name" value="RVT-Znf"/>
</dbReference>
<dbReference type="PANTHER" id="PTHR36617:SF5">
    <property type="entry name" value="OS05G0421675 PROTEIN"/>
    <property type="match status" value="1"/>
</dbReference>
<keyword evidence="3" id="KW-1185">Reference proteome</keyword>
<sequence length="800" mass="90528">MKLLSWNIRGLGGLEKRKEMCKGVRRFAYYVGHFIGNVYAPCEMGAKQSLWNSLLVGSIEERRSSRAGSHSSDHIPFNQFIDDAVLIDLPLSGRKFTWYKGDELAMSRLDRFLLSEEWCLTWPNCVQVAQLRGLSDHCPLVLEWNAMQIDGWGGFVLKEKFKMISLALKEWHAAHSQNLSGRIESLKVRLSVLEVKGEEAVLSEAELEELHGLMSEIHSLSRRSASICCQQSCSLWLKEGDANSKYFHSVVASRRRGNAVSSIQVDGVTTEGVQPIRQAVFEHFASHFKESDVARPGVDNLQFKRLTLLEGGSLTKLFSLEEVKTAVWDCDSFKSPGPDGINFGFIKDFWSELQADVMRFIADFHRNGKLTKGLNSTFIALIPKVDSPQRLNDFRPISLVGSLYKILAKVLANRLRLVIGSVISESQTAFVKDRQILDGILIANEAVDEAHAVMGRMSFPVLWRKWIKECICTASASVLVNGSPTEEFPLQRDGVDGLGGRWFREGVVRKVGDGTESYFWTDPWLGGTPLCARFGRLFDLAVNKSSTVAEMCSLGWDTGGEAWVWQRHLRAWEEEMSGECQVLLHDFILQAQLFDTWIWRLDPVSGYSVRGAYQLLTSHPSDPLDDVLDLIWHKQVPLKVSIFAWKLLRDRLPTKTNLATRGIITSEAQACVAGCGGMETAQHLFISCSIFGSLWSSVRSWIDFSSVDPHNLTDHFLQFTFSSGGLSVRRSFLQLTWLGCVWVIWNERNQRLFRNSEQSLPQLLDKVKLYSYWWLKTTNINLVSNYHSWWASPFTCLGMV</sequence>
<dbReference type="InterPro" id="IPR036691">
    <property type="entry name" value="Endo/exonu/phosph_ase_sf"/>
</dbReference>
<reference evidence="3" key="1">
    <citation type="journal article" date="2017" name="Front. Plant Sci.">
        <title>Climate Clever Clovers: New Paradigm to Reduce the Environmental Footprint of Ruminants by Breeding Low Methanogenic Forages Utilizing Haplotype Variation.</title>
        <authorList>
            <person name="Kaur P."/>
            <person name="Appels R."/>
            <person name="Bayer P.E."/>
            <person name="Keeble-Gagnere G."/>
            <person name="Wang J."/>
            <person name="Hirakawa H."/>
            <person name="Shirasawa K."/>
            <person name="Vercoe P."/>
            <person name="Stefanova K."/>
            <person name="Durmic Z."/>
            <person name="Nichols P."/>
            <person name="Revell C."/>
            <person name="Isobe S.N."/>
            <person name="Edwards D."/>
            <person name="Erskine W."/>
        </authorList>
    </citation>
    <scope>NUCLEOTIDE SEQUENCE [LARGE SCALE GENOMIC DNA]</scope>
    <source>
        <strain evidence="3">cv. Daliak</strain>
    </source>
</reference>
<organism evidence="2 3">
    <name type="scientific">Trifolium subterraneum</name>
    <name type="common">Subterranean clover</name>
    <dbReference type="NCBI Taxonomy" id="3900"/>
    <lineage>
        <taxon>Eukaryota</taxon>
        <taxon>Viridiplantae</taxon>
        <taxon>Streptophyta</taxon>
        <taxon>Embryophyta</taxon>
        <taxon>Tracheophyta</taxon>
        <taxon>Spermatophyta</taxon>
        <taxon>Magnoliopsida</taxon>
        <taxon>eudicotyledons</taxon>
        <taxon>Gunneridae</taxon>
        <taxon>Pentapetalae</taxon>
        <taxon>rosids</taxon>
        <taxon>fabids</taxon>
        <taxon>Fabales</taxon>
        <taxon>Fabaceae</taxon>
        <taxon>Papilionoideae</taxon>
        <taxon>50 kb inversion clade</taxon>
        <taxon>NPAAA clade</taxon>
        <taxon>Hologalegina</taxon>
        <taxon>IRL clade</taxon>
        <taxon>Trifolieae</taxon>
        <taxon>Trifolium</taxon>
    </lineage>
</organism>
<dbReference type="Proteomes" id="UP000242715">
    <property type="component" value="Unassembled WGS sequence"/>
</dbReference>
<evidence type="ECO:0000313" key="2">
    <source>
        <dbReference type="EMBL" id="GAU34177.1"/>
    </source>
</evidence>
<dbReference type="Gene3D" id="3.60.10.10">
    <property type="entry name" value="Endonuclease/exonuclease/phosphatase"/>
    <property type="match status" value="1"/>
</dbReference>
<proteinExistence type="predicted"/>